<dbReference type="Pfam" id="PF11951">
    <property type="entry name" value="Fungal_trans_2"/>
    <property type="match status" value="1"/>
</dbReference>
<dbReference type="InterPro" id="IPR021858">
    <property type="entry name" value="Fun_TF"/>
</dbReference>
<evidence type="ECO:0000313" key="3">
    <source>
        <dbReference type="Proteomes" id="UP000247810"/>
    </source>
</evidence>
<dbReference type="VEuPathDB" id="FungiDB:BO71DRAFT_348163"/>
<dbReference type="OrthoDB" id="4159781at2759"/>
<feature type="non-terminal residue" evidence="2">
    <location>
        <position position="303"/>
    </location>
</feature>
<feature type="compositionally biased region" description="Basic and acidic residues" evidence="1">
    <location>
        <begin position="93"/>
        <end position="107"/>
    </location>
</feature>
<protein>
    <submittedName>
        <fullName evidence="2">Uncharacterized protein</fullName>
    </submittedName>
</protein>
<dbReference type="Proteomes" id="UP000247810">
    <property type="component" value="Unassembled WGS sequence"/>
</dbReference>
<organism evidence="2 3">
    <name type="scientific">Aspergillus ellipticus CBS 707.79</name>
    <dbReference type="NCBI Taxonomy" id="1448320"/>
    <lineage>
        <taxon>Eukaryota</taxon>
        <taxon>Fungi</taxon>
        <taxon>Dikarya</taxon>
        <taxon>Ascomycota</taxon>
        <taxon>Pezizomycotina</taxon>
        <taxon>Eurotiomycetes</taxon>
        <taxon>Eurotiomycetidae</taxon>
        <taxon>Eurotiales</taxon>
        <taxon>Aspergillaceae</taxon>
        <taxon>Aspergillus</taxon>
        <taxon>Aspergillus subgen. Circumdati</taxon>
    </lineage>
</organism>
<evidence type="ECO:0000256" key="1">
    <source>
        <dbReference type="SAM" id="MobiDB-lite"/>
    </source>
</evidence>
<evidence type="ECO:0000313" key="2">
    <source>
        <dbReference type="EMBL" id="PYH96846.1"/>
    </source>
</evidence>
<feature type="region of interest" description="Disordered" evidence="1">
    <location>
        <begin position="30"/>
        <end position="52"/>
    </location>
</feature>
<feature type="compositionally biased region" description="Basic residues" evidence="1">
    <location>
        <begin position="32"/>
        <end position="51"/>
    </location>
</feature>
<feature type="region of interest" description="Disordered" evidence="1">
    <location>
        <begin position="88"/>
        <end position="110"/>
    </location>
</feature>
<dbReference type="AlphaFoldDB" id="A0A319DHB2"/>
<dbReference type="STRING" id="1448320.A0A319DHB2"/>
<name>A0A319DHB2_9EURO</name>
<sequence>MSPVPSEVVFSTHSSSTEPIVFQYTDGPVKMAPRRRGRPVGSIKKKQKPKAMAKLPATNHFEFINLGAETTHITKESRKLIRSHAMLNHGHHNPKDNQDSKGYRNSDVHQTPTRTQILPQPIMTFPNRADPFDTLPIVFEPYMHDLLVYYTKTAWQTLYSIEKRGGCNPIHEYWAPIIFRDAAMLHVVLGCATLFTRTKRLSPAFRSHMNQATGVIQKRLARAPHVVSDETLVAIASMAVAKKAVGLHDQWLSDMQILKCLVDLRGGLDALNDKPLVQGKIYRADLCGSIDATLAPHFGTRFS</sequence>
<dbReference type="EMBL" id="KZ825832">
    <property type="protein sequence ID" value="PYH96846.1"/>
    <property type="molecule type" value="Genomic_DNA"/>
</dbReference>
<dbReference type="PANTHER" id="PTHR37540:SF5">
    <property type="entry name" value="TRANSCRIPTION FACTOR DOMAIN-CONTAINING PROTEIN"/>
    <property type="match status" value="1"/>
</dbReference>
<keyword evidence="3" id="KW-1185">Reference proteome</keyword>
<reference evidence="2 3" key="1">
    <citation type="submission" date="2018-02" db="EMBL/GenBank/DDBJ databases">
        <title>The genomes of Aspergillus section Nigri reveals drivers in fungal speciation.</title>
        <authorList>
            <consortium name="DOE Joint Genome Institute"/>
            <person name="Vesth T.C."/>
            <person name="Nybo J."/>
            <person name="Theobald S."/>
            <person name="Brandl J."/>
            <person name="Frisvad J.C."/>
            <person name="Nielsen K.F."/>
            <person name="Lyhne E.K."/>
            <person name="Kogle M.E."/>
            <person name="Kuo A."/>
            <person name="Riley R."/>
            <person name="Clum A."/>
            <person name="Nolan M."/>
            <person name="Lipzen A."/>
            <person name="Salamov A."/>
            <person name="Henrissat B."/>
            <person name="Wiebenga A."/>
            <person name="De vries R.P."/>
            <person name="Grigoriev I.V."/>
            <person name="Mortensen U.H."/>
            <person name="Andersen M.R."/>
            <person name="Baker S.E."/>
        </authorList>
    </citation>
    <scope>NUCLEOTIDE SEQUENCE [LARGE SCALE GENOMIC DNA]</scope>
    <source>
        <strain evidence="2 3">CBS 707.79</strain>
    </source>
</reference>
<proteinExistence type="predicted"/>
<accession>A0A319DHB2</accession>
<dbReference type="PANTHER" id="PTHR37540">
    <property type="entry name" value="TRANSCRIPTION FACTOR (ACR-2), PUTATIVE-RELATED-RELATED"/>
    <property type="match status" value="1"/>
</dbReference>
<gene>
    <name evidence="2" type="ORF">BO71DRAFT_348163</name>
</gene>